<proteinExistence type="predicted"/>
<accession>A0A7R9PD58</accession>
<sequence>MPSVLILSYPVSSFTIPLMPSVLILSYPVSPILLSPRSFITQRTCSAPKDENDSLRASSEPWECRVM</sequence>
<organism evidence="3">
    <name type="scientific">Timema californicum</name>
    <name type="common">California timema</name>
    <name type="synonym">Walking stick</name>
    <dbReference type="NCBI Taxonomy" id="61474"/>
    <lineage>
        <taxon>Eukaryota</taxon>
        <taxon>Metazoa</taxon>
        <taxon>Ecdysozoa</taxon>
        <taxon>Arthropoda</taxon>
        <taxon>Hexapoda</taxon>
        <taxon>Insecta</taxon>
        <taxon>Pterygota</taxon>
        <taxon>Neoptera</taxon>
        <taxon>Polyneoptera</taxon>
        <taxon>Phasmatodea</taxon>
        <taxon>Timematodea</taxon>
        <taxon>Timematoidea</taxon>
        <taxon>Timematidae</taxon>
        <taxon>Timema</taxon>
    </lineage>
</organism>
<name>A0A7R9PD58_TIMCA</name>
<evidence type="ECO:0000313" key="3">
    <source>
        <dbReference type="EMBL" id="CAD7578806.1"/>
    </source>
</evidence>
<evidence type="ECO:0000256" key="2">
    <source>
        <dbReference type="SAM" id="Phobius"/>
    </source>
</evidence>
<feature type="transmembrane region" description="Helical" evidence="2">
    <location>
        <begin position="6"/>
        <end position="27"/>
    </location>
</feature>
<feature type="region of interest" description="Disordered" evidence="1">
    <location>
        <begin position="48"/>
        <end position="67"/>
    </location>
</feature>
<dbReference type="AlphaFoldDB" id="A0A7R9PD58"/>
<keyword evidence="2" id="KW-0812">Transmembrane</keyword>
<protein>
    <submittedName>
        <fullName evidence="3">(California timema) hypothetical protein</fullName>
    </submittedName>
</protein>
<dbReference type="EMBL" id="OE188744">
    <property type="protein sequence ID" value="CAD7578806.1"/>
    <property type="molecule type" value="Genomic_DNA"/>
</dbReference>
<gene>
    <name evidence="3" type="ORF">TCMB3V08_LOCUS11343</name>
</gene>
<keyword evidence="2" id="KW-0472">Membrane</keyword>
<reference evidence="3" key="1">
    <citation type="submission" date="2020-11" db="EMBL/GenBank/DDBJ databases">
        <authorList>
            <person name="Tran Van P."/>
        </authorList>
    </citation>
    <scope>NUCLEOTIDE SEQUENCE</scope>
</reference>
<keyword evidence="2" id="KW-1133">Transmembrane helix</keyword>
<evidence type="ECO:0000256" key="1">
    <source>
        <dbReference type="SAM" id="MobiDB-lite"/>
    </source>
</evidence>